<organism evidence="1 2">
    <name type="scientific">Aquilutibacter rugosus</name>
    <dbReference type="NCBI Taxonomy" id="3115820"/>
    <lineage>
        <taxon>Bacteria</taxon>
        <taxon>Pseudomonadati</taxon>
        <taxon>Pseudomonadota</taxon>
        <taxon>Gammaproteobacteria</taxon>
        <taxon>Lysobacterales</taxon>
        <taxon>Lysobacteraceae</taxon>
        <taxon>Aquilutibacter</taxon>
    </lineage>
</organism>
<protein>
    <submittedName>
        <fullName evidence="1">DUF1993 family protein</fullName>
    </submittedName>
</protein>
<dbReference type="PANTHER" id="PTHR36922:SF1">
    <property type="entry name" value="DUF1993 DOMAIN-CONTAINING PROTEIN"/>
    <property type="match status" value="1"/>
</dbReference>
<dbReference type="EMBL" id="JAZHBO010000002">
    <property type="protein sequence ID" value="MEF2156492.1"/>
    <property type="molecule type" value="Genomic_DNA"/>
</dbReference>
<evidence type="ECO:0000313" key="2">
    <source>
        <dbReference type="Proteomes" id="UP001356170"/>
    </source>
</evidence>
<dbReference type="PANTHER" id="PTHR36922">
    <property type="entry name" value="BLL2446 PROTEIN"/>
    <property type="match status" value="1"/>
</dbReference>
<accession>A0ABU7V133</accession>
<evidence type="ECO:0000313" key="1">
    <source>
        <dbReference type="EMBL" id="MEF2156492.1"/>
    </source>
</evidence>
<proteinExistence type="predicted"/>
<name>A0ABU7V133_9GAMM</name>
<dbReference type="Proteomes" id="UP001356170">
    <property type="component" value="Unassembled WGS sequence"/>
</dbReference>
<dbReference type="RefSeq" id="WP_331689894.1">
    <property type="nucleotide sequence ID" value="NZ_JAZHBN010000006.1"/>
</dbReference>
<sequence length="173" mass="18782">MQTIAEIKSLLLSRFNVLERLVDAGAAHFAGNEQALLSAKLADDMWDFGSQITAACTPAQGFAQWSAGEPIVNWPRGVESLAQAKEIISATKALIEGITAGEDILTTDKRIGMGPTRHAMLPGADYVRDYVIPNVYFHMAAAYMILRNQGVSLSKNDWLAYLGPYVRPNAAAE</sequence>
<dbReference type="Pfam" id="PF09351">
    <property type="entry name" value="DUF1993"/>
    <property type="match status" value="1"/>
</dbReference>
<reference evidence="1 2" key="1">
    <citation type="submission" date="2024-01" db="EMBL/GenBank/DDBJ databases">
        <title>Novel species of the genus Luteimonas isolated from rivers.</title>
        <authorList>
            <person name="Lu H."/>
        </authorList>
    </citation>
    <scope>NUCLEOTIDE SEQUENCE [LARGE SCALE GENOMIC DNA]</scope>
    <source>
        <strain evidence="1 2">FXH3W</strain>
    </source>
</reference>
<dbReference type="Gene3D" id="1.20.120.450">
    <property type="entry name" value="dinb family like domain"/>
    <property type="match status" value="1"/>
</dbReference>
<comment type="caution">
    <text evidence="1">The sequence shown here is derived from an EMBL/GenBank/DDBJ whole genome shotgun (WGS) entry which is preliminary data.</text>
</comment>
<dbReference type="SUPFAM" id="SSF109854">
    <property type="entry name" value="DinB/YfiT-like putative metalloenzymes"/>
    <property type="match status" value="1"/>
</dbReference>
<keyword evidence="2" id="KW-1185">Reference proteome</keyword>
<dbReference type="InterPro" id="IPR018531">
    <property type="entry name" value="DUF1993"/>
</dbReference>
<gene>
    <name evidence="1" type="ORF">V3390_09705</name>
</gene>
<dbReference type="InterPro" id="IPR034660">
    <property type="entry name" value="DinB/YfiT-like"/>
</dbReference>